<dbReference type="Proteomes" id="UP000594688">
    <property type="component" value="Chromosome"/>
</dbReference>
<dbReference type="KEGG" id="nli:G3M70_12640"/>
<accession>A0A7T0BXI9</accession>
<name>A0A7T0BXI9_9BACT</name>
<proteinExistence type="predicted"/>
<organism evidence="1 2">
    <name type="scientific">Candidatus Nitronauta litoralis</name>
    <dbReference type="NCBI Taxonomy" id="2705533"/>
    <lineage>
        <taxon>Bacteria</taxon>
        <taxon>Pseudomonadati</taxon>
        <taxon>Nitrospinota/Tectimicrobiota group</taxon>
        <taxon>Nitrospinota</taxon>
        <taxon>Nitrospinia</taxon>
        <taxon>Nitrospinales</taxon>
        <taxon>Nitrospinaceae</taxon>
        <taxon>Candidatus Nitronauta</taxon>
    </lineage>
</organism>
<sequence>MADPPDIDIERRLEDLHTAANKLNIEVVFSDLSDPEFPAKSGLCKIHGRDIILLDRTLPPAQQIEVLLETLRQFDLETIFLAAWIRDRLERPET</sequence>
<dbReference type="AlphaFoldDB" id="A0A7T0BXI9"/>
<evidence type="ECO:0000313" key="2">
    <source>
        <dbReference type="Proteomes" id="UP000594688"/>
    </source>
</evidence>
<reference evidence="1 2" key="1">
    <citation type="submission" date="2020-02" db="EMBL/GenBank/DDBJ databases">
        <title>Genomic and physiological characterization of two novel Nitrospinaceae genera.</title>
        <authorList>
            <person name="Mueller A.J."/>
            <person name="Jung M.-Y."/>
            <person name="Strachan C.R."/>
            <person name="Herbold C.W."/>
            <person name="Kirkegaard R.H."/>
            <person name="Daims H."/>
        </authorList>
    </citation>
    <scope>NUCLEOTIDE SEQUENCE [LARGE SCALE GENOMIC DNA]</scope>
    <source>
        <strain evidence="1">EB</strain>
    </source>
</reference>
<gene>
    <name evidence="1" type="ORF">G3M70_12640</name>
</gene>
<protein>
    <submittedName>
        <fullName evidence="1">Uncharacterized protein</fullName>
    </submittedName>
</protein>
<dbReference type="EMBL" id="CP048685">
    <property type="protein sequence ID" value="QPJ62676.1"/>
    <property type="molecule type" value="Genomic_DNA"/>
</dbReference>
<evidence type="ECO:0000313" key="1">
    <source>
        <dbReference type="EMBL" id="QPJ62676.1"/>
    </source>
</evidence>